<dbReference type="AlphaFoldDB" id="F8DZY4"/>
<proteinExistence type="inferred from homology"/>
<gene>
    <name evidence="7" type="ordered locus">CRES_0767</name>
</gene>
<dbReference type="InterPro" id="IPR038765">
    <property type="entry name" value="Papain-like_cys_pep_sf"/>
</dbReference>
<keyword evidence="8" id="KW-1185">Reference proteome</keyword>
<dbReference type="Pfam" id="PF00877">
    <property type="entry name" value="NLPC_P60"/>
    <property type="match status" value="1"/>
</dbReference>
<feature type="compositionally biased region" description="Low complexity" evidence="5">
    <location>
        <begin position="36"/>
        <end position="46"/>
    </location>
</feature>
<dbReference type="STRING" id="662755.CRES_0767"/>
<evidence type="ECO:0000256" key="1">
    <source>
        <dbReference type="ARBA" id="ARBA00007074"/>
    </source>
</evidence>
<evidence type="ECO:0000256" key="2">
    <source>
        <dbReference type="ARBA" id="ARBA00022670"/>
    </source>
</evidence>
<evidence type="ECO:0000313" key="8">
    <source>
        <dbReference type="Proteomes" id="UP000000492"/>
    </source>
</evidence>
<evidence type="ECO:0000256" key="5">
    <source>
        <dbReference type="SAM" id="MobiDB-lite"/>
    </source>
</evidence>
<keyword evidence="3 7" id="KW-0378">Hydrolase</keyword>
<dbReference type="GO" id="GO:0008234">
    <property type="term" value="F:cysteine-type peptidase activity"/>
    <property type="evidence" value="ECO:0007669"/>
    <property type="project" value="UniProtKB-KW"/>
</dbReference>
<dbReference type="RefSeq" id="WP_013888141.1">
    <property type="nucleotide sequence ID" value="NC_015673.1"/>
</dbReference>
<accession>F8DZY4</accession>
<organism evidence="7 8">
    <name type="scientific">Corynebacterium resistens (strain DSM 45100 / JCM 12819 / GTC 2026 / SICGH 158)</name>
    <dbReference type="NCBI Taxonomy" id="662755"/>
    <lineage>
        <taxon>Bacteria</taxon>
        <taxon>Bacillati</taxon>
        <taxon>Actinomycetota</taxon>
        <taxon>Actinomycetes</taxon>
        <taxon>Mycobacteriales</taxon>
        <taxon>Corynebacteriaceae</taxon>
        <taxon>Corynebacterium</taxon>
    </lineage>
</organism>
<dbReference type="GO" id="GO:0006508">
    <property type="term" value="P:proteolysis"/>
    <property type="evidence" value="ECO:0007669"/>
    <property type="project" value="UniProtKB-KW"/>
</dbReference>
<dbReference type="PANTHER" id="PTHR47359">
    <property type="entry name" value="PEPTIDOGLYCAN DL-ENDOPEPTIDASE CWLO"/>
    <property type="match status" value="1"/>
</dbReference>
<evidence type="ECO:0000313" key="7">
    <source>
        <dbReference type="EMBL" id="AEI09123.1"/>
    </source>
</evidence>
<comment type="similarity">
    <text evidence="1">Belongs to the peptidase C40 family.</text>
</comment>
<feature type="domain" description="NlpC/P60" evidence="6">
    <location>
        <begin position="287"/>
        <end position="401"/>
    </location>
</feature>
<dbReference type="PANTHER" id="PTHR47359:SF3">
    <property type="entry name" value="NLP_P60 DOMAIN-CONTAINING PROTEIN-RELATED"/>
    <property type="match status" value="1"/>
</dbReference>
<dbReference type="eggNOG" id="COG0791">
    <property type="taxonomic scope" value="Bacteria"/>
</dbReference>
<dbReference type="eggNOG" id="COG3599">
    <property type="taxonomic scope" value="Bacteria"/>
</dbReference>
<dbReference type="InterPro" id="IPR000064">
    <property type="entry name" value="NLP_P60_dom"/>
</dbReference>
<evidence type="ECO:0000259" key="6">
    <source>
        <dbReference type="PROSITE" id="PS51935"/>
    </source>
</evidence>
<dbReference type="EMBL" id="CP002857">
    <property type="protein sequence ID" value="AEI09123.1"/>
    <property type="molecule type" value="Genomic_DNA"/>
</dbReference>
<keyword evidence="4" id="KW-0788">Thiol protease</keyword>
<dbReference type="Gene3D" id="3.90.1720.10">
    <property type="entry name" value="endopeptidase domain like (from Nostoc punctiforme)"/>
    <property type="match status" value="1"/>
</dbReference>
<dbReference type="HOGENOM" id="CLU_034085_1_1_11"/>
<dbReference type="InterPro" id="IPR051794">
    <property type="entry name" value="PG_Endopeptidase_C40"/>
</dbReference>
<dbReference type="Gene3D" id="6.10.250.3150">
    <property type="match status" value="1"/>
</dbReference>
<dbReference type="Proteomes" id="UP000000492">
    <property type="component" value="Chromosome"/>
</dbReference>
<keyword evidence="2" id="KW-0645">Protease</keyword>
<sequence length="401" mass="42657">MNAFFKAGSRMGGVVTATTMAIAIGASAIAVEPGVATADPARTAPRTGDDRNGQDQRKNPLNERRDDAKFRALVNASIPKDVDGLLKHLNKVSRLASTTSDDVEQTKLDIAKAGKELARAKKQGAAANLRAKEIRLRYDANRHDVTRVSQAKYRGASVDRVTAMAGATGPQAALERTTYINALATDTRGKLDALDSDARQVAEAQSEANRAKAASEFQLRTLGEKKTKLDERSKQLAALKGKIKEAVDGLSPADRRRWVDRNGPIDVDVNDFLRDKLPKSGSGGPVGRAAKGVVAAALSKLGSPYGWGAAGPTEFDCSGLMYWAYQQQGKSIPRTSQAQLAGGQSVSQDQLQPGDIVAYYPGATHVGMYIGDGKIVHASDYGIPVQVVPVDSMPIVGASRY</sequence>
<evidence type="ECO:0000256" key="3">
    <source>
        <dbReference type="ARBA" id="ARBA00022801"/>
    </source>
</evidence>
<protein>
    <submittedName>
        <fullName evidence="7">Cell wall-associated hydrolase</fullName>
    </submittedName>
</protein>
<dbReference type="PROSITE" id="PS51935">
    <property type="entry name" value="NLPC_P60"/>
    <property type="match status" value="1"/>
</dbReference>
<feature type="region of interest" description="Disordered" evidence="5">
    <location>
        <begin position="36"/>
        <end position="66"/>
    </location>
</feature>
<reference evidence="7 8" key="1">
    <citation type="journal article" date="2012" name="BMC Genomics">
        <title>Complete genome sequence, lifestyle, and multi-drug resistance of the human pathogen Corynebacterium resistens DSM 45100 isolated from blood samples of a leukemia patient.</title>
        <authorList>
            <person name="Schroder J."/>
            <person name="Maus I."/>
            <person name="Meyer K."/>
            <person name="Wordemann S."/>
            <person name="Blom J."/>
            <person name="Jaenicke S."/>
            <person name="Schneider J."/>
            <person name="Trost E."/>
            <person name="Tauch A."/>
        </authorList>
    </citation>
    <scope>NUCLEOTIDE SEQUENCE [LARGE SCALE GENOMIC DNA]</scope>
    <source>
        <strain evidence="8">DSM 45100 / JCM 12819 / CCUG 50093 / GTC 2026 / SICGH 158</strain>
    </source>
</reference>
<name>F8DZY4_CORRG</name>
<feature type="compositionally biased region" description="Basic and acidic residues" evidence="5">
    <location>
        <begin position="47"/>
        <end position="66"/>
    </location>
</feature>
<dbReference type="SUPFAM" id="SSF54001">
    <property type="entry name" value="Cysteine proteinases"/>
    <property type="match status" value="1"/>
</dbReference>
<dbReference type="KEGG" id="crd:CRES_0767"/>
<dbReference type="MEROPS" id="C40.007"/>
<evidence type="ECO:0000256" key="4">
    <source>
        <dbReference type="ARBA" id="ARBA00022807"/>
    </source>
</evidence>